<dbReference type="GO" id="GO:0016491">
    <property type="term" value="F:oxidoreductase activity"/>
    <property type="evidence" value="ECO:0007669"/>
    <property type="project" value="UniProtKB-KW"/>
</dbReference>
<proteinExistence type="evidence at transcript level"/>
<comment type="similarity">
    <text evidence="1">Belongs to the short-chain dehydrogenases/reductases (SDR) family.</text>
</comment>
<dbReference type="Gene3D" id="3.40.50.720">
    <property type="entry name" value="NAD(P)-binding Rossmann-like Domain"/>
    <property type="match status" value="1"/>
</dbReference>
<dbReference type="PANTHER" id="PTHR43180:SF30">
    <property type="entry name" value="MOMILACTONE A SYNTHASE"/>
    <property type="match status" value="1"/>
</dbReference>
<dbReference type="PANTHER" id="PTHR43180">
    <property type="entry name" value="3-OXOACYL-(ACYL-CARRIER-PROTEIN) REDUCTASE (AFU_ORTHOLOGUE AFUA_6G11210)"/>
    <property type="match status" value="1"/>
</dbReference>
<dbReference type="InterPro" id="IPR002347">
    <property type="entry name" value="SDR_fam"/>
</dbReference>
<organism evidence="3">
    <name type="scientific">Calohypnum plumiforme</name>
    <dbReference type="NCBI Taxonomy" id="98943"/>
    <lineage>
        <taxon>Eukaryota</taxon>
        <taxon>Viridiplantae</taxon>
        <taxon>Streptophyta</taxon>
        <taxon>Embryophyta</taxon>
        <taxon>Bryophyta</taxon>
        <taxon>Bryophytina</taxon>
        <taxon>Bryopsida</taxon>
        <taxon>Bryidae</taxon>
        <taxon>Hypnanae</taxon>
        <taxon>Hypnales</taxon>
        <taxon>Hypnaceae</taxon>
        <taxon>Calohypnum</taxon>
    </lineage>
</organism>
<accession>A0A6F8PFR7</accession>
<dbReference type="Pfam" id="PF13561">
    <property type="entry name" value="adh_short_C2"/>
    <property type="match status" value="1"/>
</dbReference>
<dbReference type="PRINTS" id="PR00081">
    <property type="entry name" value="GDHRDH"/>
</dbReference>
<sequence length="277" mass="28758">MASGKEASLSPRRLERKVAVITGGASGIGAAAVRLFVIHGASVVFGDVQDSLGEALAKELGSSAFFVHCDVTREEDVEALVNTAVSKYGRLDIMYNNAGIVGPPVVSIVDLKMKDMDAVFSVNVKGAILGTKYAARVMIPSKKGVILSTASIASVVAGTAPHPYTISKFAMAGMVKTTAFELAQHGIRVNCISPHAVPTPMAVSGYQSLVPQLTAADVEGLMENASELKGAALVADDIANAALFLASDDAKYISGHNLLVDGGFTSNKTYNPFPSNS</sequence>
<name>A0A6F8PFR7_9BRYO</name>
<dbReference type="EMBL" id="LC494432">
    <property type="protein sequence ID" value="BBM89983.1"/>
    <property type="molecule type" value="mRNA"/>
</dbReference>
<gene>
    <name evidence="3" type="primary">CpMAS</name>
</gene>
<evidence type="ECO:0000256" key="1">
    <source>
        <dbReference type="ARBA" id="ARBA00006484"/>
    </source>
</evidence>
<evidence type="ECO:0000313" key="3">
    <source>
        <dbReference type="EMBL" id="BBM89983.1"/>
    </source>
</evidence>
<protein>
    <submittedName>
        <fullName evidence="3">Momilactone A synthase</fullName>
    </submittedName>
</protein>
<dbReference type="PRINTS" id="PR00080">
    <property type="entry name" value="SDRFAMILY"/>
</dbReference>
<dbReference type="FunFam" id="3.40.50.720:FF:000084">
    <property type="entry name" value="Short-chain dehydrogenase reductase"/>
    <property type="match status" value="1"/>
</dbReference>
<keyword evidence="2" id="KW-0560">Oxidoreductase</keyword>
<dbReference type="InterPro" id="IPR036291">
    <property type="entry name" value="NAD(P)-bd_dom_sf"/>
</dbReference>
<evidence type="ECO:0000256" key="2">
    <source>
        <dbReference type="ARBA" id="ARBA00023002"/>
    </source>
</evidence>
<reference evidence="3" key="1">
    <citation type="submission" date="2019-07" db="EMBL/GenBank/DDBJ databases">
        <title>Identification of functional gene clustering for specialized metabolite in bryophyte.</title>
        <authorList>
            <person name="Okada K."/>
            <person name="Kawaide H."/>
            <person name="Miyazaki S."/>
            <person name="Miyamoto K."/>
            <person name="Yamane H."/>
            <person name="Hayashi K."/>
            <person name="Nojiri H."/>
            <person name="Qiu J."/>
            <person name="Ye C."/>
            <person name="Timko M.P."/>
            <person name="Fan L."/>
        </authorList>
    </citation>
    <scope>NUCLEOTIDE SEQUENCE</scope>
    <source>
        <strain evidence="3">Takinomiya</strain>
        <tissue evidence="3">Gametophore</tissue>
    </source>
</reference>
<dbReference type="SUPFAM" id="SSF51735">
    <property type="entry name" value="NAD(P)-binding Rossmann-fold domains"/>
    <property type="match status" value="1"/>
</dbReference>
<dbReference type="AlphaFoldDB" id="A0A6F8PFR7"/>